<accession>A0ABR1BCL6</accession>
<gene>
    <name evidence="2" type="ORF">RUM44_012900</name>
</gene>
<protein>
    <submittedName>
        <fullName evidence="2">Uncharacterized protein</fullName>
    </submittedName>
</protein>
<organism evidence="2 3">
    <name type="scientific">Polyplax serrata</name>
    <name type="common">Common mouse louse</name>
    <dbReference type="NCBI Taxonomy" id="468196"/>
    <lineage>
        <taxon>Eukaryota</taxon>
        <taxon>Metazoa</taxon>
        <taxon>Ecdysozoa</taxon>
        <taxon>Arthropoda</taxon>
        <taxon>Hexapoda</taxon>
        <taxon>Insecta</taxon>
        <taxon>Pterygota</taxon>
        <taxon>Neoptera</taxon>
        <taxon>Paraneoptera</taxon>
        <taxon>Psocodea</taxon>
        <taxon>Troctomorpha</taxon>
        <taxon>Phthiraptera</taxon>
        <taxon>Anoplura</taxon>
        <taxon>Polyplacidae</taxon>
        <taxon>Polyplax</taxon>
    </lineage>
</organism>
<feature type="region of interest" description="Disordered" evidence="1">
    <location>
        <begin position="1"/>
        <end position="25"/>
    </location>
</feature>
<proteinExistence type="predicted"/>
<evidence type="ECO:0000313" key="3">
    <source>
        <dbReference type="Proteomes" id="UP001359485"/>
    </source>
</evidence>
<name>A0ABR1BCL6_POLSC</name>
<keyword evidence="3" id="KW-1185">Reference proteome</keyword>
<evidence type="ECO:0000313" key="2">
    <source>
        <dbReference type="EMBL" id="KAK6641191.1"/>
    </source>
</evidence>
<comment type="caution">
    <text evidence="2">The sequence shown here is derived from an EMBL/GenBank/DDBJ whole genome shotgun (WGS) entry which is preliminary data.</text>
</comment>
<dbReference type="Proteomes" id="UP001359485">
    <property type="component" value="Unassembled WGS sequence"/>
</dbReference>
<evidence type="ECO:0000256" key="1">
    <source>
        <dbReference type="SAM" id="MobiDB-lite"/>
    </source>
</evidence>
<sequence>MSIAMLNSQEQLNSSETVASSSEDPTESVTANYYFQWIWIILADSGVVGSGIDEDVTLHPNESNMNETDATNSSKVVRISFIFFSDPEEKPVDNSAEDASANWTCPIDPVVLPETSYHSGTKRPRRIHAGTRVFDLSPRE</sequence>
<dbReference type="EMBL" id="JAWJWF010000001">
    <property type="protein sequence ID" value="KAK6641191.1"/>
    <property type="molecule type" value="Genomic_DNA"/>
</dbReference>
<reference evidence="2 3" key="1">
    <citation type="submission" date="2023-09" db="EMBL/GenBank/DDBJ databases">
        <title>Genomes of two closely related lineages of the louse Polyplax serrata with different host specificities.</title>
        <authorList>
            <person name="Martinu J."/>
            <person name="Tarabai H."/>
            <person name="Stefka J."/>
            <person name="Hypsa V."/>
        </authorList>
    </citation>
    <scope>NUCLEOTIDE SEQUENCE [LARGE SCALE GENOMIC DNA]</scope>
    <source>
        <strain evidence="2">98ZLc_SE</strain>
    </source>
</reference>